<feature type="region of interest" description="Disordered" evidence="4">
    <location>
        <begin position="94"/>
        <end position="114"/>
    </location>
</feature>
<dbReference type="InterPro" id="IPR036388">
    <property type="entry name" value="WH-like_DNA-bd_sf"/>
</dbReference>
<dbReference type="GO" id="GO:0003677">
    <property type="term" value="F:DNA binding"/>
    <property type="evidence" value="ECO:0007669"/>
    <property type="project" value="UniProtKB-KW"/>
</dbReference>
<keyword evidence="1" id="KW-0805">Transcription regulation</keyword>
<keyword evidence="7" id="KW-1185">Reference proteome</keyword>
<evidence type="ECO:0000256" key="2">
    <source>
        <dbReference type="ARBA" id="ARBA00023125"/>
    </source>
</evidence>
<dbReference type="PANTHER" id="PTHR42756">
    <property type="entry name" value="TRANSCRIPTIONAL REGULATOR, MARR"/>
    <property type="match status" value="1"/>
</dbReference>
<dbReference type="InterPro" id="IPR000835">
    <property type="entry name" value="HTH_MarR-typ"/>
</dbReference>
<name>A0A9X2VL68_9PSEU</name>
<proteinExistence type="predicted"/>
<sequence>MATAGGSAAGSAGAHASFTSDLGYLLGTVLRTYLKATDAVVEEIPGGARGFQVVSAAVSGVTESQAGLAQRLGIDRTVMTYLLYDLENAGLVTRQPDPADRRNRHVVPTKDGRDLHDTLSEKLHAVEEHVLAALEPHERTTLRVLLHRLAGQHPVGPDSLHAACEVVTDLAGGVSKAPPPRRRPKARSSK</sequence>
<accession>A0A9X2VL68</accession>
<dbReference type="AlphaFoldDB" id="A0A9X2VL68"/>
<evidence type="ECO:0000313" key="7">
    <source>
        <dbReference type="Proteomes" id="UP001141259"/>
    </source>
</evidence>
<evidence type="ECO:0000256" key="1">
    <source>
        <dbReference type="ARBA" id="ARBA00023015"/>
    </source>
</evidence>
<dbReference type="RefSeq" id="WP_259624199.1">
    <property type="nucleotide sequence ID" value="NZ_JANYMP010000007.1"/>
</dbReference>
<dbReference type="PRINTS" id="PR00598">
    <property type="entry name" value="HTHMARR"/>
</dbReference>
<evidence type="ECO:0000259" key="5">
    <source>
        <dbReference type="PROSITE" id="PS50995"/>
    </source>
</evidence>
<dbReference type="InterPro" id="IPR036390">
    <property type="entry name" value="WH_DNA-bd_sf"/>
</dbReference>
<feature type="domain" description="HTH marR-type" evidence="5">
    <location>
        <begin position="19"/>
        <end position="151"/>
    </location>
</feature>
<keyword evidence="2" id="KW-0238">DNA-binding</keyword>
<comment type="caution">
    <text evidence="6">The sequence shown here is derived from an EMBL/GenBank/DDBJ whole genome shotgun (WGS) entry which is preliminary data.</text>
</comment>
<dbReference type="PROSITE" id="PS50995">
    <property type="entry name" value="HTH_MARR_2"/>
    <property type="match status" value="1"/>
</dbReference>
<dbReference type="PANTHER" id="PTHR42756:SF1">
    <property type="entry name" value="TRANSCRIPTIONAL REPRESSOR OF EMRAB OPERON"/>
    <property type="match status" value="1"/>
</dbReference>
<dbReference type="Proteomes" id="UP001141259">
    <property type="component" value="Unassembled WGS sequence"/>
</dbReference>
<protein>
    <submittedName>
        <fullName evidence="6">MarR family transcriptional regulator</fullName>
    </submittedName>
</protein>
<dbReference type="GO" id="GO:0003700">
    <property type="term" value="F:DNA-binding transcription factor activity"/>
    <property type="evidence" value="ECO:0007669"/>
    <property type="project" value="InterPro"/>
</dbReference>
<keyword evidence="3" id="KW-0804">Transcription</keyword>
<dbReference type="Gene3D" id="1.10.10.10">
    <property type="entry name" value="Winged helix-like DNA-binding domain superfamily/Winged helix DNA-binding domain"/>
    <property type="match status" value="1"/>
</dbReference>
<evidence type="ECO:0000256" key="4">
    <source>
        <dbReference type="SAM" id="MobiDB-lite"/>
    </source>
</evidence>
<organism evidence="6 7">
    <name type="scientific">Umezawaea endophytica</name>
    <dbReference type="NCBI Taxonomy" id="1654476"/>
    <lineage>
        <taxon>Bacteria</taxon>
        <taxon>Bacillati</taxon>
        <taxon>Actinomycetota</taxon>
        <taxon>Actinomycetes</taxon>
        <taxon>Pseudonocardiales</taxon>
        <taxon>Pseudonocardiaceae</taxon>
        <taxon>Umezawaea</taxon>
    </lineage>
</organism>
<dbReference type="SMART" id="SM00347">
    <property type="entry name" value="HTH_MARR"/>
    <property type="match status" value="1"/>
</dbReference>
<dbReference type="Pfam" id="PF12802">
    <property type="entry name" value="MarR_2"/>
    <property type="match status" value="1"/>
</dbReference>
<reference evidence="6" key="1">
    <citation type="submission" date="2022-08" db="EMBL/GenBank/DDBJ databases">
        <authorList>
            <person name="Tistechok S."/>
            <person name="Samborskyy M."/>
            <person name="Roman I."/>
        </authorList>
    </citation>
    <scope>NUCLEOTIDE SEQUENCE</scope>
    <source>
        <strain evidence="6">DSM 103496</strain>
    </source>
</reference>
<dbReference type="EMBL" id="JANYMP010000007">
    <property type="protein sequence ID" value="MCS7478698.1"/>
    <property type="molecule type" value="Genomic_DNA"/>
</dbReference>
<evidence type="ECO:0000256" key="3">
    <source>
        <dbReference type="ARBA" id="ARBA00023163"/>
    </source>
</evidence>
<gene>
    <name evidence="6" type="ORF">NZH93_17695</name>
</gene>
<dbReference type="SUPFAM" id="SSF46785">
    <property type="entry name" value="Winged helix' DNA-binding domain"/>
    <property type="match status" value="1"/>
</dbReference>
<evidence type="ECO:0000313" key="6">
    <source>
        <dbReference type="EMBL" id="MCS7478698.1"/>
    </source>
</evidence>